<keyword evidence="4" id="KW-1185">Reference proteome</keyword>
<evidence type="ECO:0000313" key="4">
    <source>
        <dbReference type="Proteomes" id="UP001500393"/>
    </source>
</evidence>
<dbReference type="Pfam" id="PF06527">
    <property type="entry name" value="TniQ"/>
    <property type="match status" value="1"/>
</dbReference>
<sequence length="120" mass="12657">MHPPPGERESLTSWLDRLAVLYQMTSDQLIGPQNLPRSAPYPAYDLNVHPPPAVLSALSQRTGQSVDRLKAMTLSGWAPAGPAGAPETSSTPGASSSTTSGPTRFCSRSERPVSSARTAI</sequence>
<gene>
    <name evidence="3" type="ORF">GCM10009789_40380</name>
</gene>
<dbReference type="Proteomes" id="UP001500393">
    <property type="component" value="Unassembled WGS sequence"/>
</dbReference>
<accession>A0ABP4PIS0</accession>
<feature type="region of interest" description="Disordered" evidence="1">
    <location>
        <begin position="59"/>
        <end position="120"/>
    </location>
</feature>
<comment type="caution">
    <text evidence="3">The sequence shown here is derived from an EMBL/GenBank/DDBJ whole genome shotgun (WGS) entry which is preliminary data.</text>
</comment>
<feature type="domain" description="TniQ" evidence="2">
    <location>
        <begin position="2"/>
        <end position="106"/>
    </location>
</feature>
<reference evidence="4" key="1">
    <citation type="journal article" date="2019" name="Int. J. Syst. Evol. Microbiol.">
        <title>The Global Catalogue of Microorganisms (GCM) 10K type strain sequencing project: providing services to taxonomists for standard genome sequencing and annotation.</title>
        <authorList>
            <consortium name="The Broad Institute Genomics Platform"/>
            <consortium name="The Broad Institute Genome Sequencing Center for Infectious Disease"/>
            <person name="Wu L."/>
            <person name="Ma J."/>
        </authorList>
    </citation>
    <scope>NUCLEOTIDE SEQUENCE [LARGE SCALE GENOMIC DNA]</scope>
    <source>
        <strain evidence="4">JCM 14969</strain>
    </source>
</reference>
<proteinExistence type="predicted"/>
<organism evidence="3 4">
    <name type="scientific">Kribbella sancticallisti</name>
    <dbReference type="NCBI Taxonomy" id="460087"/>
    <lineage>
        <taxon>Bacteria</taxon>
        <taxon>Bacillati</taxon>
        <taxon>Actinomycetota</taxon>
        <taxon>Actinomycetes</taxon>
        <taxon>Propionibacteriales</taxon>
        <taxon>Kribbellaceae</taxon>
        <taxon>Kribbella</taxon>
    </lineage>
</organism>
<feature type="compositionally biased region" description="Low complexity" evidence="1">
    <location>
        <begin position="76"/>
        <end position="103"/>
    </location>
</feature>
<name>A0ABP4PIS0_9ACTN</name>
<evidence type="ECO:0000256" key="1">
    <source>
        <dbReference type="SAM" id="MobiDB-lite"/>
    </source>
</evidence>
<protein>
    <recommendedName>
        <fullName evidence="2">TniQ domain-containing protein</fullName>
    </recommendedName>
</protein>
<evidence type="ECO:0000313" key="3">
    <source>
        <dbReference type="EMBL" id="GAA1582540.1"/>
    </source>
</evidence>
<dbReference type="InterPro" id="IPR009492">
    <property type="entry name" value="TniQ"/>
</dbReference>
<evidence type="ECO:0000259" key="2">
    <source>
        <dbReference type="Pfam" id="PF06527"/>
    </source>
</evidence>
<dbReference type="EMBL" id="BAAAOS010000022">
    <property type="protein sequence ID" value="GAA1582540.1"/>
    <property type="molecule type" value="Genomic_DNA"/>
</dbReference>